<evidence type="ECO:0000256" key="3">
    <source>
        <dbReference type="ARBA" id="ARBA00008609"/>
    </source>
</evidence>
<evidence type="ECO:0000259" key="11">
    <source>
        <dbReference type="Pfam" id="PF01571"/>
    </source>
</evidence>
<proteinExistence type="inferred from homology"/>
<keyword evidence="8 10" id="KW-0496">Mitochondrion</keyword>
<keyword evidence="6 10" id="KW-0808">Transferase</keyword>
<comment type="caution">
    <text evidence="13">The sequence shown here is derived from an EMBL/GenBank/DDBJ whole genome shotgun (WGS) entry which is preliminary data.</text>
</comment>
<keyword evidence="7 10" id="KW-0809">Transit peptide</keyword>
<dbReference type="PANTHER" id="PTHR43757:SF16">
    <property type="entry name" value="AMINOMETHYLTRANSFERASE, MITOCHONDRIAL"/>
    <property type="match status" value="1"/>
</dbReference>
<evidence type="ECO:0000313" key="14">
    <source>
        <dbReference type="Proteomes" id="UP001642540"/>
    </source>
</evidence>
<dbReference type="Pfam" id="PF01571">
    <property type="entry name" value="GCV_T"/>
    <property type="match status" value="1"/>
</dbReference>
<dbReference type="EC" id="2.1.2.10" evidence="10"/>
<dbReference type="Gene3D" id="3.30.1360.120">
    <property type="entry name" value="Probable tRNA modification gtpase trme, domain 1"/>
    <property type="match status" value="1"/>
</dbReference>
<evidence type="ECO:0000313" key="13">
    <source>
        <dbReference type="EMBL" id="CAL8073462.1"/>
    </source>
</evidence>
<dbReference type="NCBIfam" id="TIGR00528">
    <property type="entry name" value="gcvT"/>
    <property type="match status" value="1"/>
</dbReference>
<dbReference type="InterPro" id="IPR006222">
    <property type="entry name" value="GCVT_N"/>
</dbReference>
<comment type="function">
    <text evidence="1 10">The glycine cleavage system catalyzes the degradation of glycine.</text>
</comment>
<dbReference type="InterPro" id="IPR027266">
    <property type="entry name" value="TrmE/GcvT-like"/>
</dbReference>
<evidence type="ECO:0000256" key="2">
    <source>
        <dbReference type="ARBA" id="ARBA00004173"/>
    </source>
</evidence>
<dbReference type="InterPro" id="IPR028896">
    <property type="entry name" value="GcvT/YgfZ/DmdA"/>
</dbReference>
<evidence type="ECO:0000256" key="8">
    <source>
        <dbReference type="ARBA" id="ARBA00023128"/>
    </source>
</evidence>
<evidence type="ECO:0000256" key="9">
    <source>
        <dbReference type="ARBA" id="ARBA00047665"/>
    </source>
</evidence>
<keyword evidence="5 10" id="KW-0032">Aminotransferase</keyword>
<dbReference type="InterPro" id="IPR013977">
    <property type="entry name" value="GcvT_C"/>
</dbReference>
<evidence type="ECO:0000256" key="4">
    <source>
        <dbReference type="ARBA" id="ARBA00011690"/>
    </source>
</evidence>
<organism evidence="13 14">
    <name type="scientific">Orchesella dallaii</name>
    <dbReference type="NCBI Taxonomy" id="48710"/>
    <lineage>
        <taxon>Eukaryota</taxon>
        <taxon>Metazoa</taxon>
        <taxon>Ecdysozoa</taxon>
        <taxon>Arthropoda</taxon>
        <taxon>Hexapoda</taxon>
        <taxon>Collembola</taxon>
        <taxon>Entomobryomorpha</taxon>
        <taxon>Entomobryoidea</taxon>
        <taxon>Orchesellidae</taxon>
        <taxon>Orchesellinae</taxon>
        <taxon>Orchesella</taxon>
    </lineage>
</organism>
<gene>
    <name evidence="13" type="ORF">ODALV1_LOCUS2622</name>
</gene>
<evidence type="ECO:0000256" key="6">
    <source>
        <dbReference type="ARBA" id="ARBA00022679"/>
    </source>
</evidence>
<feature type="domain" description="Aminomethyltransferase C-terminal" evidence="12">
    <location>
        <begin position="326"/>
        <end position="404"/>
    </location>
</feature>
<dbReference type="SUPFAM" id="SSF103025">
    <property type="entry name" value="Folate-binding domain"/>
    <property type="match status" value="1"/>
</dbReference>
<evidence type="ECO:0000256" key="10">
    <source>
        <dbReference type="RuleBase" id="RU003981"/>
    </source>
</evidence>
<dbReference type="InterPro" id="IPR006223">
    <property type="entry name" value="GcvT"/>
</dbReference>
<comment type="subcellular location">
    <subcellularLocation>
        <location evidence="2 10">Mitochondrion</location>
    </subcellularLocation>
</comment>
<dbReference type="EMBL" id="CAXLJM020000007">
    <property type="protein sequence ID" value="CAL8073462.1"/>
    <property type="molecule type" value="Genomic_DNA"/>
</dbReference>
<accession>A0ABP1PS86</accession>
<evidence type="ECO:0000256" key="1">
    <source>
        <dbReference type="ARBA" id="ARBA00003631"/>
    </source>
</evidence>
<dbReference type="PANTHER" id="PTHR43757">
    <property type="entry name" value="AMINOMETHYLTRANSFERASE"/>
    <property type="match status" value="1"/>
</dbReference>
<dbReference type="Pfam" id="PF08669">
    <property type="entry name" value="GCV_T_C"/>
    <property type="match status" value="1"/>
</dbReference>
<dbReference type="NCBIfam" id="NF001567">
    <property type="entry name" value="PRK00389.1"/>
    <property type="match status" value="1"/>
</dbReference>
<comment type="similarity">
    <text evidence="3 10">Belongs to the GcvT family.</text>
</comment>
<dbReference type="PIRSF" id="PIRSF006487">
    <property type="entry name" value="GcvT"/>
    <property type="match status" value="1"/>
</dbReference>
<sequence length="413" mass="44983">MTATMLALRRINVFPVRSISSSAQLFAGKTSEPELKTALYDFHISQQGKMAPFAGYLMPIQYGNVSITQSHLHTRKYVSIFDVSHMLQSEVYGKDRLEFMESLVTGDIKGLSEGQGTLTLFTNPQGGIIDDLIVTKTLENHLYVVSNAGCRDKDLPLMRTAETLLKSQGKDVTLVTKDDSSLIAVQGPAMQNVLQPLVKVDLSKLYFMNSVTATVAGVEGCRITRCGYTGEDGVEISMPSNRAVEIVEALLSSKVDTVLLAGLGARDSLRLEAGLCLYGNDMDEKTTPVEAGLSWLLAKRRKETKDFPGAKAILEQIQDKTKIRQRRVGFIAAAGPPPRHGMEILANDGSRVGTITSGVPSPSLSKNIAMGYVQGENHKAGTKLNIKVRNTQVSAEVVKMPFLKGKYYLAPKN</sequence>
<evidence type="ECO:0000256" key="7">
    <source>
        <dbReference type="ARBA" id="ARBA00022946"/>
    </source>
</evidence>
<evidence type="ECO:0000256" key="5">
    <source>
        <dbReference type="ARBA" id="ARBA00022576"/>
    </source>
</evidence>
<comment type="subunit">
    <text evidence="4 10">The glycine cleavage system is composed of four proteins: P, T, L and H.</text>
</comment>
<dbReference type="Gene3D" id="3.30.70.1400">
    <property type="entry name" value="Aminomethyltransferase beta-barrel domains"/>
    <property type="match status" value="1"/>
</dbReference>
<keyword evidence="14" id="KW-1185">Reference proteome</keyword>
<protein>
    <recommendedName>
        <fullName evidence="10">Aminomethyltransferase</fullName>
        <ecNumber evidence="10">2.1.2.10</ecNumber>
    </recommendedName>
    <alternativeName>
        <fullName evidence="10">Glycine cleavage system T protein</fullName>
    </alternativeName>
</protein>
<dbReference type="InterPro" id="IPR029043">
    <property type="entry name" value="GcvT/YgfZ_C"/>
</dbReference>
<comment type="catalytic activity">
    <reaction evidence="9 10">
        <text>N(6)-[(R)-S(8)-aminomethyldihydrolipoyl]-L-lysyl-[protein] + (6S)-5,6,7,8-tetrahydrofolate = N(6)-[(R)-dihydrolipoyl]-L-lysyl-[protein] + (6R)-5,10-methylene-5,6,7,8-tetrahydrofolate + NH4(+)</text>
        <dbReference type="Rhea" id="RHEA:16945"/>
        <dbReference type="Rhea" id="RHEA-COMP:10475"/>
        <dbReference type="Rhea" id="RHEA-COMP:10492"/>
        <dbReference type="ChEBI" id="CHEBI:15636"/>
        <dbReference type="ChEBI" id="CHEBI:28938"/>
        <dbReference type="ChEBI" id="CHEBI:57453"/>
        <dbReference type="ChEBI" id="CHEBI:83100"/>
        <dbReference type="ChEBI" id="CHEBI:83143"/>
        <dbReference type="EC" id="2.1.2.10"/>
    </reaction>
</comment>
<dbReference type="Gene3D" id="2.40.30.110">
    <property type="entry name" value="Aminomethyltransferase beta-barrel domains"/>
    <property type="match status" value="1"/>
</dbReference>
<dbReference type="Gene3D" id="4.10.1250.10">
    <property type="entry name" value="Aminomethyltransferase fragment"/>
    <property type="match status" value="1"/>
</dbReference>
<reference evidence="13 14" key="1">
    <citation type="submission" date="2024-08" db="EMBL/GenBank/DDBJ databases">
        <authorList>
            <person name="Cucini C."/>
            <person name="Frati F."/>
        </authorList>
    </citation>
    <scope>NUCLEOTIDE SEQUENCE [LARGE SCALE GENOMIC DNA]</scope>
</reference>
<feature type="domain" description="GCVT N-terminal" evidence="11">
    <location>
        <begin position="39"/>
        <end position="299"/>
    </location>
</feature>
<evidence type="ECO:0000259" key="12">
    <source>
        <dbReference type="Pfam" id="PF08669"/>
    </source>
</evidence>
<dbReference type="SUPFAM" id="SSF101790">
    <property type="entry name" value="Aminomethyltransferase beta-barrel domain"/>
    <property type="match status" value="1"/>
</dbReference>
<name>A0ABP1PS86_9HEXA</name>
<dbReference type="Proteomes" id="UP001642540">
    <property type="component" value="Unassembled WGS sequence"/>
</dbReference>